<name>A0A5A7QNL2_STRAF</name>
<feature type="region of interest" description="Disordered" evidence="1">
    <location>
        <begin position="126"/>
        <end position="147"/>
    </location>
</feature>
<evidence type="ECO:0000313" key="2">
    <source>
        <dbReference type="EMBL" id="GER46442.1"/>
    </source>
</evidence>
<dbReference type="EMBL" id="BKCP01007515">
    <property type="protein sequence ID" value="GER46442.1"/>
    <property type="molecule type" value="Genomic_DNA"/>
</dbReference>
<proteinExistence type="predicted"/>
<feature type="non-terminal residue" evidence="2">
    <location>
        <position position="1"/>
    </location>
</feature>
<evidence type="ECO:0000313" key="3">
    <source>
        <dbReference type="Proteomes" id="UP000325081"/>
    </source>
</evidence>
<gene>
    <name evidence="2" type="ORF">STAS_23484</name>
</gene>
<sequence>RTSWTNEGPVNPGWQHRHHIQSIFLPKFQGQFLRHRLRRHVRRPERLHRPQKLQIAPRPLVHRSPVAGENSAVENRRPYGGGVDHAPHGSGVDARLQDGACPAGDPPDLHLLRFFLLEVQRRRDVEDPGASVDGGREGFGAVEVGGEDPEAVRRAGEAREFNLVVSGDN</sequence>
<reference evidence="3" key="1">
    <citation type="journal article" date="2019" name="Curr. Biol.">
        <title>Genome Sequence of Striga asiatica Provides Insight into the Evolution of Plant Parasitism.</title>
        <authorList>
            <person name="Yoshida S."/>
            <person name="Kim S."/>
            <person name="Wafula E.K."/>
            <person name="Tanskanen J."/>
            <person name="Kim Y.M."/>
            <person name="Honaas L."/>
            <person name="Yang Z."/>
            <person name="Spallek T."/>
            <person name="Conn C.E."/>
            <person name="Ichihashi Y."/>
            <person name="Cheong K."/>
            <person name="Cui S."/>
            <person name="Der J.P."/>
            <person name="Gundlach H."/>
            <person name="Jiao Y."/>
            <person name="Hori C."/>
            <person name="Ishida J.K."/>
            <person name="Kasahara H."/>
            <person name="Kiba T."/>
            <person name="Kim M.S."/>
            <person name="Koo N."/>
            <person name="Laohavisit A."/>
            <person name="Lee Y.H."/>
            <person name="Lumba S."/>
            <person name="McCourt P."/>
            <person name="Mortimer J.C."/>
            <person name="Mutuku J.M."/>
            <person name="Nomura T."/>
            <person name="Sasaki-Sekimoto Y."/>
            <person name="Seto Y."/>
            <person name="Wang Y."/>
            <person name="Wakatake T."/>
            <person name="Sakakibara H."/>
            <person name="Demura T."/>
            <person name="Yamaguchi S."/>
            <person name="Yoneyama K."/>
            <person name="Manabe R.I."/>
            <person name="Nelson D.C."/>
            <person name="Schulman A.H."/>
            <person name="Timko M.P."/>
            <person name="dePamphilis C.W."/>
            <person name="Choi D."/>
            <person name="Shirasu K."/>
        </authorList>
    </citation>
    <scope>NUCLEOTIDE SEQUENCE [LARGE SCALE GENOMIC DNA]</scope>
    <source>
        <strain evidence="3">cv. UVA1</strain>
    </source>
</reference>
<accession>A0A5A7QNL2</accession>
<feature type="region of interest" description="Disordered" evidence="1">
    <location>
        <begin position="69"/>
        <end position="88"/>
    </location>
</feature>
<dbReference type="AlphaFoldDB" id="A0A5A7QNL2"/>
<evidence type="ECO:0000256" key="1">
    <source>
        <dbReference type="SAM" id="MobiDB-lite"/>
    </source>
</evidence>
<feature type="non-terminal residue" evidence="2">
    <location>
        <position position="169"/>
    </location>
</feature>
<comment type="caution">
    <text evidence="2">The sequence shown here is derived from an EMBL/GenBank/DDBJ whole genome shotgun (WGS) entry which is preliminary data.</text>
</comment>
<protein>
    <submittedName>
        <fullName evidence="2">Maturase K</fullName>
    </submittedName>
</protein>
<dbReference type="Proteomes" id="UP000325081">
    <property type="component" value="Unassembled WGS sequence"/>
</dbReference>
<keyword evidence="3" id="KW-1185">Reference proteome</keyword>
<organism evidence="2 3">
    <name type="scientific">Striga asiatica</name>
    <name type="common">Asiatic witchweed</name>
    <name type="synonym">Buchnera asiatica</name>
    <dbReference type="NCBI Taxonomy" id="4170"/>
    <lineage>
        <taxon>Eukaryota</taxon>
        <taxon>Viridiplantae</taxon>
        <taxon>Streptophyta</taxon>
        <taxon>Embryophyta</taxon>
        <taxon>Tracheophyta</taxon>
        <taxon>Spermatophyta</taxon>
        <taxon>Magnoliopsida</taxon>
        <taxon>eudicotyledons</taxon>
        <taxon>Gunneridae</taxon>
        <taxon>Pentapetalae</taxon>
        <taxon>asterids</taxon>
        <taxon>lamiids</taxon>
        <taxon>Lamiales</taxon>
        <taxon>Orobanchaceae</taxon>
        <taxon>Buchnereae</taxon>
        <taxon>Striga</taxon>
    </lineage>
</organism>
<dbReference type="OrthoDB" id="2735536at2759"/>